<evidence type="ECO:0000313" key="3">
    <source>
        <dbReference type="Proteomes" id="UP000184465"/>
    </source>
</evidence>
<dbReference type="RefSeq" id="WP_165613028.1">
    <property type="nucleotide sequence ID" value="NZ_FRAG01000008.1"/>
</dbReference>
<keyword evidence="3" id="KW-1185">Reference proteome</keyword>
<evidence type="ECO:0000313" key="2">
    <source>
        <dbReference type="EMBL" id="SHJ76023.1"/>
    </source>
</evidence>
<dbReference type="EMBL" id="FRAG01000008">
    <property type="protein sequence ID" value="SHJ76023.1"/>
    <property type="molecule type" value="Genomic_DNA"/>
</dbReference>
<dbReference type="Proteomes" id="UP000184465">
    <property type="component" value="Unassembled WGS sequence"/>
</dbReference>
<name>A0A1M6LYA4_PARC5</name>
<dbReference type="STRING" id="1121301.SAMN02745912_00969"/>
<dbReference type="AlphaFoldDB" id="A0A1M6LYA4"/>
<evidence type="ECO:0000256" key="1">
    <source>
        <dbReference type="SAM" id="Coils"/>
    </source>
</evidence>
<protein>
    <submittedName>
        <fullName evidence="2">Uncharacterized protein</fullName>
    </submittedName>
</protein>
<proteinExistence type="predicted"/>
<keyword evidence="1" id="KW-0175">Coiled coil</keyword>
<accession>A0A1M6LYA4</accession>
<sequence length="54" mass="6497">MNCYYNPYAIDRIKEKEKVQNERIEKMENAIGEIVRELKNIGERLEKIEKKIQG</sequence>
<feature type="coiled-coil region" evidence="1">
    <location>
        <begin position="10"/>
        <end position="51"/>
    </location>
</feature>
<reference evidence="2 3" key="1">
    <citation type="submission" date="2016-11" db="EMBL/GenBank/DDBJ databases">
        <authorList>
            <person name="Jaros S."/>
            <person name="Januszkiewicz K."/>
            <person name="Wedrychowicz H."/>
        </authorList>
    </citation>
    <scope>NUCLEOTIDE SEQUENCE [LARGE SCALE GENOMIC DNA]</scope>
    <source>
        <strain evidence="2 3">DSM 15212</strain>
    </source>
</reference>
<gene>
    <name evidence="2" type="ORF">SAMN02745912_00969</name>
</gene>
<organism evidence="2 3">
    <name type="scientific">Paramaledivibacter caminithermalis (strain DSM 15212 / CIP 107654 / DViRD3)</name>
    <name type="common">Clostridium caminithermale</name>
    <dbReference type="NCBI Taxonomy" id="1121301"/>
    <lineage>
        <taxon>Bacteria</taxon>
        <taxon>Bacillati</taxon>
        <taxon>Bacillota</taxon>
        <taxon>Clostridia</taxon>
        <taxon>Peptostreptococcales</taxon>
        <taxon>Caminicellaceae</taxon>
        <taxon>Paramaledivibacter</taxon>
    </lineage>
</organism>